<gene>
    <name evidence="1" type="ORF">OCU04_003678</name>
</gene>
<sequence length="253" mass="28593">MTTQSSKPSPKFSKVNLIPWDPDSPSHIERLFNQRVACTWNSEYVESWREKQRQGAITLQWIVLPISCPTRDELHNLHTMRYPLEFEPLVDSATTFNALPRTPPSPPHSFLPIGHIALEVQSSSPPSPPSSPSSSTTTTTPLCSTYKISGLYISSALRGNGLGRAAMDTIEILASSPPISAQKLILEVIANEYPGKEERRIALKVEGLSVEREDWYVRRGYKIVGWRDGMWPERDEMGRVWTARCLFMEKIIK</sequence>
<dbReference type="SUPFAM" id="SSF55729">
    <property type="entry name" value="Acyl-CoA N-acyltransferases (Nat)"/>
    <property type="match status" value="1"/>
</dbReference>
<dbReference type="Proteomes" id="UP001152300">
    <property type="component" value="Unassembled WGS sequence"/>
</dbReference>
<dbReference type="InterPro" id="IPR016181">
    <property type="entry name" value="Acyl_CoA_acyltransferase"/>
</dbReference>
<protein>
    <recommendedName>
        <fullName evidence="3">N-acetyltransferase domain-containing protein</fullName>
    </recommendedName>
</protein>
<evidence type="ECO:0000313" key="2">
    <source>
        <dbReference type="Proteomes" id="UP001152300"/>
    </source>
</evidence>
<dbReference type="OrthoDB" id="2326446at2759"/>
<accession>A0A9X0ASE4</accession>
<comment type="caution">
    <text evidence="1">The sequence shown here is derived from an EMBL/GenBank/DDBJ whole genome shotgun (WGS) entry which is preliminary data.</text>
</comment>
<reference evidence="1" key="1">
    <citation type="submission" date="2022-11" db="EMBL/GenBank/DDBJ databases">
        <title>Genome Resource of Sclerotinia nivalis Strain SnTB1, a Plant Pathogen Isolated from American Ginseng.</title>
        <authorList>
            <person name="Fan S."/>
        </authorList>
    </citation>
    <scope>NUCLEOTIDE SEQUENCE</scope>
    <source>
        <strain evidence="1">SnTB1</strain>
    </source>
</reference>
<proteinExistence type="predicted"/>
<dbReference type="Gene3D" id="3.40.630.30">
    <property type="match status" value="1"/>
</dbReference>
<evidence type="ECO:0008006" key="3">
    <source>
        <dbReference type="Google" id="ProtNLM"/>
    </source>
</evidence>
<keyword evidence="2" id="KW-1185">Reference proteome</keyword>
<name>A0A9X0ASE4_9HELO</name>
<organism evidence="1 2">
    <name type="scientific">Sclerotinia nivalis</name>
    <dbReference type="NCBI Taxonomy" id="352851"/>
    <lineage>
        <taxon>Eukaryota</taxon>
        <taxon>Fungi</taxon>
        <taxon>Dikarya</taxon>
        <taxon>Ascomycota</taxon>
        <taxon>Pezizomycotina</taxon>
        <taxon>Leotiomycetes</taxon>
        <taxon>Helotiales</taxon>
        <taxon>Sclerotiniaceae</taxon>
        <taxon>Sclerotinia</taxon>
    </lineage>
</organism>
<dbReference type="AlphaFoldDB" id="A0A9X0ASE4"/>
<dbReference type="EMBL" id="JAPEIS010000003">
    <property type="protein sequence ID" value="KAJ8068106.1"/>
    <property type="molecule type" value="Genomic_DNA"/>
</dbReference>
<evidence type="ECO:0000313" key="1">
    <source>
        <dbReference type="EMBL" id="KAJ8068106.1"/>
    </source>
</evidence>